<accession>A0A547PUG0</accession>
<protein>
    <submittedName>
        <fullName evidence="2">Uncharacterized protein</fullName>
    </submittedName>
</protein>
<name>A0A547PUG0_9RHOB</name>
<dbReference type="OrthoDB" id="1359836at28211"/>
<proteinExistence type="predicted"/>
<dbReference type="RefSeq" id="WP_142835149.1">
    <property type="nucleotide sequence ID" value="NZ_VFSV01000022.1"/>
</dbReference>
<feature type="compositionally biased region" description="Basic and acidic residues" evidence="1">
    <location>
        <begin position="68"/>
        <end position="132"/>
    </location>
</feature>
<evidence type="ECO:0000313" key="2">
    <source>
        <dbReference type="EMBL" id="TRD17776.1"/>
    </source>
</evidence>
<keyword evidence="3" id="KW-1185">Reference proteome</keyword>
<feature type="region of interest" description="Disordered" evidence="1">
    <location>
        <begin position="60"/>
        <end position="132"/>
    </location>
</feature>
<dbReference type="AlphaFoldDB" id="A0A547PUG0"/>
<evidence type="ECO:0000256" key="1">
    <source>
        <dbReference type="SAM" id="MobiDB-lite"/>
    </source>
</evidence>
<sequence>MGPDEALTSQKSFYVQISRARDEALLFTSDSDKLAARIQETTGVRQDALSTWRDAMKDDLAEASRAADAARQEAEKARKDPEQTPEKDASQERSHEPSDAKDKTPETERKDPFDHARELAETVRERQKDMSR</sequence>
<reference evidence="2 3" key="1">
    <citation type="submission" date="2019-06" db="EMBL/GenBank/DDBJ databases">
        <title>Paenimaribius caenipelagi gen. nov., sp. nov., isolated from a tidal flat.</title>
        <authorList>
            <person name="Yoon J.-H."/>
        </authorList>
    </citation>
    <scope>NUCLEOTIDE SEQUENCE [LARGE SCALE GENOMIC DNA]</scope>
    <source>
        <strain evidence="2 3">JBTF-M29</strain>
    </source>
</reference>
<evidence type="ECO:0000313" key="3">
    <source>
        <dbReference type="Proteomes" id="UP000318590"/>
    </source>
</evidence>
<dbReference type="Proteomes" id="UP000318590">
    <property type="component" value="Unassembled WGS sequence"/>
</dbReference>
<dbReference type="EMBL" id="VFSV01000022">
    <property type="protein sequence ID" value="TRD17776.1"/>
    <property type="molecule type" value="Genomic_DNA"/>
</dbReference>
<comment type="caution">
    <text evidence="2">The sequence shown here is derived from an EMBL/GenBank/DDBJ whole genome shotgun (WGS) entry which is preliminary data.</text>
</comment>
<gene>
    <name evidence="2" type="ORF">FEV53_12450</name>
</gene>
<organism evidence="2 3">
    <name type="scientific">Palleronia caenipelagi</name>
    <dbReference type="NCBI Taxonomy" id="2489174"/>
    <lineage>
        <taxon>Bacteria</taxon>
        <taxon>Pseudomonadati</taxon>
        <taxon>Pseudomonadota</taxon>
        <taxon>Alphaproteobacteria</taxon>
        <taxon>Rhodobacterales</taxon>
        <taxon>Roseobacteraceae</taxon>
        <taxon>Palleronia</taxon>
    </lineage>
</organism>